<evidence type="ECO:0000313" key="2">
    <source>
        <dbReference type="EMBL" id="CAA9249956.1"/>
    </source>
</evidence>
<reference evidence="2" key="1">
    <citation type="submission" date="2020-02" db="EMBL/GenBank/DDBJ databases">
        <authorList>
            <person name="Meier V. D."/>
        </authorList>
    </citation>
    <scope>NUCLEOTIDE SEQUENCE</scope>
    <source>
        <strain evidence="2">AVDCRST_MAG54</strain>
    </source>
</reference>
<feature type="region of interest" description="Disordered" evidence="1">
    <location>
        <begin position="1"/>
        <end position="50"/>
    </location>
</feature>
<feature type="compositionally biased region" description="Gly residues" evidence="1">
    <location>
        <begin position="1"/>
        <end position="14"/>
    </location>
</feature>
<feature type="compositionally biased region" description="Low complexity" evidence="1">
    <location>
        <begin position="22"/>
        <end position="34"/>
    </location>
</feature>
<dbReference type="AlphaFoldDB" id="A0A6J4IE10"/>
<protein>
    <submittedName>
        <fullName evidence="2">Uncharacterized protein</fullName>
    </submittedName>
</protein>
<dbReference type="EMBL" id="CADCTH010000256">
    <property type="protein sequence ID" value="CAA9249956.1"/>
    <property type="molecule type" value="Genomic_DNA"/>
</dbReference>
<feature type="non-terminal residue" evidence="2">
    <location>
        <position position="50"/>
    </location>
</feature>
<accession>A0A6J4IE10</accession>
<organism evidence="2">
    <name type="scientific">uncultured Actinomycetospora sp</name>
    <dbReference type="NCBI Taxonomy" id="1135996"/>
    <lineage>
        <taxon>Bacteria</taxon>
        <taxon>Bacillati</taxon>
        <taxon>Actinomycetota</taxon>
        <taxon>Actinomycetes</taxon>
        <taxon>Pseudonocardiales</taxon>
        <taxon>Pseudonocardiaceae</taxon>
        <taxon>Actinomycetospora</taxon>
        <taxon>environmental samples</taxon>
    </lineage>
</organism>
<feature type="non-terminal residue" evidence="2">
    <location>
        <position position="1"/>
    </location>
</feature>
<sequence>RRGEPGVGGRGGGRAGRRRPELGAPDPAGPGAPRHAGRAGPGARRVPDRV</sequence>
<gene>
    <name evidence="2" type="ORF">AVDCRST_MAG54-1935</name>
</gene>
<name>A0A6J4IE10_9PSEU</name>
<evidence type="ECO:0000256" key="1">
    <source>
        <dbReference type="SAM" id="MobiDB-lite"/>
    </source>
</evidence>
<proteinExistence type="predicted"/>